<dbReference type="EMBL" id="QPFP01000212">
    <property type="protein sequence ID" value="TEB19000.1"/>
    <property type="molecule type" value="Genomic_DNA"/>
</dbReference>
<accession>A0A4Y7SBT2</accession>
<evidence type="ECO:0000313" key="1">
    <source>
        <dbReference type="EMBL" id="TEB19000.1"/>
    </source>
</evidence>
<dbReference type="AlphaFoldDB" id="A0A4Y7SBT2"/>
<reference evidence="1 2" key="1">
    <citation type="journal article" date="2019" name="Nat. Ecol. Evol.">
        <title>Megaphylogeny resolves global patterns of mushroom evolution.</title>
        <authorList>
            <person name="Varga T."/>
            <person name="Krizsan K."/>
            <person name="Foldi C."/>
            <person name="Dima B."/>
            <person name="Sanchez-Garcia M."/>
            <person name="Sanchez-Ramirez S."/>
            <person name="Szollosi G.J."/>
            <person name="Szarkandi J.G."/>
            <person name="Papp V."/>
            <person name="Albert L."/>
            <person name="Andreopoulos W."/>
            <person name="Angelini C."/>
            <person name="Antonin V."/>
            <person name="Barry K.W."/>
            <person name="Bougher N.L."/>
            <person name="Buchanan P."/>
            <person name="Buyck B."/>
            <person name="Bense V."/>
            <person name="Catcheside P."/>
            <person name="Chovatia M."/>
            <person name="Cooper J."/>
            <person name="Damon W."/>
            <person name="Desjardin D."/>
            <person name="Finy P."/>
            <person name="Geml J."/>
            <person name="Haridas S."/>
            <person name="Hughes K."/>
            <person name="Justo A."/>
            <person name="Karasinski D."/>
            <person name="Kautmanova I."/>
            <person name="Kiss B."/>
            <person name="Kocsube S."/>
            <person name="Kotiranta H."/>
            <person name="LaButti K.M."/>
            <person name="Lechner B.E."/>
            <person name="Liimatainen K."/>
            <person name="Lipzen A."/>
            <person name="Lukacs Z."/>
            <person name="Mihaltcheva S."/>
            <person name="Morgado L.N."/>
            <person name="Niskanen T."/>
            <person name="Noordeloos M.E."/>
            <person name="Ohm R.A."/>
            <person name="Ortiz-Santana B."/>
            <person name="Ovrebo C."/>
            <person name="Racz N."/>
            <person name="Riley R."/>
            <person name="Savchenko A."/>
            <person name="Shiryaev A."/>
            <person name="Soop K."/>
            <person name="Spirin V."/>
            <person name="Szebenyi C."/>
            <person name="Tomsovsky M."/>
            <person name="Tulloss R.E."/>
            <person name="Uehling J."/>
            <person name="Grigoriev I.V."/>
            <person name="Vagvolgyi C."/>
            <person name="Papp T."/>
            <person name="Martin F.M."/>
            <person name="Miettinen O."/>
            <person name="Hibbett D.S."/>
            <person name="Nagy L.G."/>
        </authorList>
    </citation>
    <scope>NUCLEOTIDE SEQUENCE [LARGE SCALE GENOMIC DNA]</scope>
    <source>
        <strain evidence="1 2">FP101781</strain>
    </source>
</reference>
<keyword evidence="2" id="KW-1185">Reference proteome</keyword>
<dbReference type="Proteomes" id="UP000298030">
    <property type="component" value="Unassembled WGS sequence"/>
</dbReference>
<protein>
    <submittedName>
        <fullName evidence="1">Uncharacterized protein</fullName>
    </submittedName>
</protein>
<sequence length="109" mass="11910">MSLLCSSRKQKGLHRWATFSSNPFHWCVKKLASFSALVGYTPLVWAGIPPGHSPPGDAHAPSGFDALSLSPRVLLRPSTSASVRTAIFGFSHWIRHAPEEGFWIALSLL</sequence>
<comment type="caution">
    <text evidence="1">The sequence shown here is derived from an EMBL/GenBank/DDBJ whole genome shotgun (WGS) entry which is preliminary data.</text>
</comment>
<gene>
    <name evidence="1" type="ORF">FA13DRAFT_507686</name>
</gene>
<name>A0A4Y7SBT2_COPMI</name>
<evidence type="ECO:0000313" key="2">
    <source>
        <dbReference type="Proteomes" id="UP000298030"/>
    </source>
</evidence>
<proteinExistence type="predicted"/>
<organism evidence="1 2">
    <name type="scientific">Coprinellus micaceus</name>
    <name type="common">Glistening ink-cap mushroom</name>
    <name type="synonym">Coprinus micaceus</name>
    <dbReference type="NCBI Taxonomy" id="71717"/>
    <lineage>
        <taxon>Eukaryota</taxon>
        <taxon>Fungi</taxon>
        <taxon>Dikarya</taxon>
        <taxon>Basidiomycota</taxon>
        <taxon>Agaricomycotina</taxon>
        <taxon>Agaricomycetes</taxon>
        <taxon>Agaricomycetidae</taxon>
        <taxon>Agaricales</taxon>
        <taxon>Agaricineae</taxon>
        <taxon>Psathyrellaceae</taxon>
        <taxon>Coprinellus</taxon>
    </lineage>
</organism>